<dbReference type="Proteomes" id="UP000260943">
    <property type="component" value="Unassembled WGS sequence"/>
</dbReference>
<keyword evidence="2 4" id="KW-0808">Transferase</keyword>
<accession>A0A3E4QQA5</accession>
<dbReference type="RefSeq" id="WP_117680030.1">
    <property type="nucleotide sequence ID" value="NZ_CAJJKC010000004.1"/>
</dbReference>
<dbReference type="GO" id="GO:0046872">
    <property type="term" value="F:metal ion binding"/>
    <property type="evidence" value="ECO:0007669"/>
    <property type="project" value="UniProtKB-KW"/>
</dbReference>
<dbReference type="EMBL" id="QSRJ01000010">
    <property type="protein sequence ID" value="RGL08425.1"/>
    <property type="molecule type" value="Genomic_DNA"/>
</dbReference>
<dbReference type="InterPro" id="IPR002495">
    <property type="entry name" value="Glyco_trans_8"/>
</dbReference>
<dbReference type="InterPro" id="IPR029044">
    <property type="entry name" value="Nucleotide-diphossugar_trans"/>
</dbReference>
<evidence type="ECO:0000256" key="1">
    <source>
        <dbReference type="ARBA" id="ARBA00022676"/>
    </source>
</evidence>
<reference evidence="4 5" key="1">
    <citation type="submission" date="2018-08" db="EMBL/GenBank/DDBJ databases">
        <title>A genome reference for cultivated species of the human gut microbiota.</title>
        <authorList>
            <person name="Zou Y."/>
            <person name="Xue W."/>
            <person name="Luo G."/>
        </authorList>
    </citation>
    <scope>NUCLEOTIDE SEQUENCE [LARGE SCALE GENOMIC DNA]</scope>
    <source>
        <strain evidence="4 5">TF08-14</strain>
    </source>
</reference>
<evidence type="ECO:0000256" key="3">
    <source>
        <dbReference type="ARBA" id="ARBA00022723"/>
    </source>
</evidence>
<dbReference type="Pfam" id="PF01501">
    <property type="entry name" value="Glyco_transf_8"/>
    <property type="match status" value="1"/>
</dbReference>
<dbReference type="AlphaFoldDB" id="A0A3E4QQA5"/>
<organism evidence="4 5">
    <name type="scientific">Collinsella tanakaei</name>
    <dbReference type="NCBI Taxonomy" id="626935"/>
    <lineage>
        <taxon>Bacteria</taxon>
        <taxon>Bacillati</taxon>
        <taxon>Actinomycetota</taxon>
        <taxon>Coriobacteriia</taxon>
        <taxon>Coriobacteriales</taxon>
        <taxon>Coriobacteriaceae</taxon>
        <taxon>Collinsella</taxon>
    </lineage>
</organism>
<dbReference type="Gene3D" id="3.90.550.10">
    <property type="entry name" value="Spore Coat Polysaccharide Biosynthesis Protein SpsA, Chain A"/>
    <property type="match status" value="1"/>
</dbReference>
<comment type="caution">
    <text evidence="4">The sequence shown here is derived from an EMBL/GenBank/DDBJ whole genome shotgun (WGS) entry which is preliminary data.</text>
</comment>
<evidence type="ECO:0000313" key="4">
    <source>
        <dbReference type="EMBL" id="RGL08425.1"/>
    </source>
</evidence>
<dbReference type="InterPro" id="IPR050748">
    <property type="entry name" value="Glycosyltrans_8_dom-fam"/>
</dbReference>
<gene>
    <name evidence="4" type="ORF">DXC81_08605</name>
</gene>
<evidence type="ECO:0000313" key="5">
    <source>
        <dbReference type="Proteomes" id="UP000260943"/>
    </source>
</evidence>
<keyword evidence="3" id="KW-0479">Metal-binding</keyword>
<sequence>MRKPIELIATCDGAYLAPLRSAMASCVINNPGERFCLHLLHSTVDEKSLLHMDAYCRYLGVDFCAHGIDRSLFDGAYASKRYPQEVYYRLLAPHVLAEVEGRALYLDPDVLVINPLRPLVEVDLKGRAFAAASHLDAAHPVTGINKIRLDTTGAYFNTGVILMDMPAARRAIDPAGMMAYARDHEAEMLFPDQDLFCALYGASTLEVPDKLWNYDARKYTDYLVRTGGESTMAWVMENTSILHFCGRDKPWNVGYHGRFDALYKNYMMIAARAAERAWAEGEERGR</sequence>
<dbReference type="CDD" id="cd04194">
    <property type="entry name" value="GT8_A4GalT_like"/>
    <property type="match status" value="1"/>
</dbReference>
<dbReference type="PANTHER" id="PTHR13778">
    <property type="entry name" value="GLYCOSYLTRANSFERASE 8 DOMAIN-CONTAINING PROTEIN"/>
    <property type="match status" value="1"/>
</dbReference>
<dbReference type="GO" id="GO:0016757">
    <property type="term" value="F:glycosyltransferase activity"/>
    <property type="evidence" value="ECO:0007669"/>
    <property type="project" value="UniProtKB-KW"/>
</dbReference>
<evidence type="ECO:0000256" key="2">
    <source>
        <dbReference type="ARBA" id="ARBA00022679"/>
    </source>
</evidence>
<dbReference type="SUPFAM" id="SSF53448">
    <property type="entry name" value="Nucleotide-diphospho-sugar transferases"/>
    <property type="match status" value="1"/>
</dbReference>
<name>A0A3E4QQA5_9ACTN</name>
<keyword evidence="1" id="KW-0328">Glycosyltransferase</keyword>
<dbReference type="PANTHER" id="PTHR13778:SF47">
    <property type="entry name" value="LIPOPOLYSACCHARIDE 1,3-GALACTOSYLTRANSFERASE"/>
    <property type="match status" value="1"/>
</dbReference>
<protein>
    <submittedName>
        <fullName evidence="4">Glycosyltransferase family 8 protein</fullName>
    </submittedName>
</protein>
<proteinExistence type="predicted"/>